<dbReference type="EMBL" id="LSMT01002023">
    <property type="protein sequence ID" value="PFX11684.1"/>
    <property type="molecule type" value="Genomic_DNA"/>
</dbReference>
<dbReference type="OrthoDB" id="5988341at2759"/>
<dbReference type="PANTHER" id="PTHR33309">
    <property type="entry name" value="KERATIN, ULTRA HIGH-SULFUR MATRIX PROTEIN-LIKE"/>
    <property type="match status" value="1"/>
</dbReference>
<evidence type="ECO:0000313" key="3">
    <source>
        <dbReference type="Proteomes" id="UP000225706"/>
    </source>
</evidence>
<organism evidence="2 3">
    <name type="scientific">Stylophora pistillata</name>
    <name type="common">Smooth cauliflower coral</name>
    <dbReference type="NCBI Taxonomy" id="50429"/>
    <lineage>
        <taxon>Eukaryota</taxon>
        <taxon>Metazoa</taxon>
        <taxon>Cnidaria</taxon>
        <taxon>Anthozoa</taxon>
        <taxon>Hexacorallia</taxon>
        <taxon>Scleractinia</taxon>
        <taxon>Astrocoeniina</taxon>
        <taxon>Pocilloporidae</taxon>
        <taxon>Stylophora</taxon>
    </lineage>
</organism>
<feature type="region of interest" description="Disordered" evidence="1">
    <location>
        <begin position="116"/>
        <end position="177"/>
    </location>
</feature>
<accession>A0A2B4QZT5</accession>
<evidence type="ECO:0000256" key="1">
    <source>
        <dbReference type="SAM" id="MobiDB-lite"/>
    </source>
</evidence>
<dbReference type="AlphaFoldDB" id="A0A2B4QZT5"/>
<name>A0A2B4QZT5_STYPI</name>
<gene>
    <name evidence="2" type="ORF">AWC38_SpisGene24494</name>
</gene>
<keyword evidence="3" id="KW-1185">Reference proteome</keyword>
<evidence type="ECO:0000313" key="2">
    <source>
        <dbReference type="EMBL" id="PFX11684.1"/>
    </source>
</evidence>
<reference evidence="3" key="1">
    <citation type="journal article" date="2017" name="bioRxiv">
        <title>Comparative analysis of the genomes of Stylophora pistillata and Acropora digitifera provides evidence for extensive differences between species of corals.</title>
        <authorList>
            <person name="Voolstra C.R."/>
            <person name="Li Y."/>
            <person name="Liew Y.J."/>
            <person name="Baumgarten S."/>
            <person name="Zoccola D."/>
            <person name="Flot J.-F."/>
            <person name="Tambutte S."/>
            <person name="Allemand D."/>
            <person name="Aranda M."/>
        </authorList>
    </citation>
    <scope>NUCLEOTIDE SEQUENCE [LARGE SCALE GENOMIC DNA]</scope>
</reference>
<feature type="compositionally biased region" description="Basic and acidic residues" evidence="1">
    <location>
        <begin position="122"/>
        <end position="147"/>
    </location>
</feature>
<proteinExistence type="predicted"/>
<protein>
    <submittedName>
        <fullName evidence="2">Uncharacterized protein</fullName>
    </submittedName>
</protein>
<dbReference type="Proteomes" id="UP000225706">
    <property type="component" value="Unassembled WGS sequence"/>
</dbReference>
<sequence length="234" mass="27629">MSALASDGKPKAMEWTEDHDVILLREILASDLFSFKNGSFAREERWESITEKLNQVKTLCFHLKDKRAVRDRWVLLQKKYKTKMHQEETACRISVDDMSEIDVLLEEFVGKEESLNKVGDAQSRKQKEDKSKAEDIRQKALERYSETKKRKSTENGDGCQEKSKRQRRSARTEPLVQFMQEKVKTERELREQELDLRRLEQEQNQQVMVTVLQQQQQTNQAILSVIQKLLEKKE</sequence>
<dbReference type="PANTHER" id="PTHR33309:SF1">
    <property type="entry name" value="MYB_SANT-LIKE DNA-BINDING DOMAIN-CONTAINING PROTEIN"/>
    <property type="match status" value="1"/>
</dbReference>
<comment type="caution">
    <text evidence="2">The sequence shown here is derived from an EMBL/GenBank/DDBJ whole genome shotgun (WGS) entry which is preliminary data.</text>
</comment>